<evidence type="ECO:0000313" key="10">
    <source>
        <dbReference type="Proteomes" id="UP000604481"/>
    </source>
</evidence>
<reference evidence="9 10" key="1">
    <citation type="submission" date="2020-10" db="EMBL/GenBank/DDBJ databases">
        <title>The genome sequence of Chitinilyticum litopenaei 4Y14.</title>
        <authorList>
            <person name="Liu Y."/>
        </authorList>
    </citation>
    <scope>NUCLEOTIDE SEQUENCE [LARGE SCALE GENOMIC DNA]</scope>
    <source>
        <strain evidence="9 10">4Y14</strain>
    </source>
</reference>
<evidence type="ECO:0000256" key="5">
    <source>
        <dbReference type="ARBA" id="ARBA00023125"/>
    </source>
</evidence>
<keyword evidence="10" id="KW-1185">Reference proteome</keyword>
<evidence type="ECO:0000256" key="2">
    <source>
        <dbReference type="ARBA" id="ARBA00022490"/>
    </source>
</evidence>
<keyword evidence="2 7" id="KW-0963">Cytoplasm</keyword>
<evidence type="ECO:0000256" key="1">
    <source>
        <dbReference type="ARBA" id="ARBA00013860"/>
    </source>
</evidence>
<comment type="caution">
    <text evidence="9">The sequence shown here is derived from an EMBL/GenBank/DDBJ whole genome shotgun (WGS) entry which is preliminary data.</text>
</comment>
<keyword evidence="6 7" id="KW-0804">Transcription</keyword>
<evidence type="ECO:0000313" key="9">
    <source>
        <dbReference type="EMBL" id="MBE9608045.1"/>
    </source>
</evidence>
<comment type="similarity">
    <text evidence="7">Belongs to the MraZ family.</text>
</comment>
<dbReference type="PANTHER" id="PTHR34701:SF1">
    <property type="entry name" value="TRANSCRIPTIONAL REGULATOR MRAZ"/>
    <property type="match status" value="1"/>
</dbReference>
<dbReference type="EMBL" id="JADFUA010000001">
    <property type="protein sequence ID" value="MBE9608045.1"/>
    <property type="molecule type" value="Genomic_DNA"/>
</dbReference>
<dbReference type="InterPro" id="IPR003444">
    <property type="entry name" value="MraZ"/>
</dbReference>
<feature type="domain" description="SpoVT-AbrB" evidence="8">
    <location>
        <begin position="5"/>
        <end position="56"/>
    </location>
</feature>
<protein>
    <recommendedName>
        <fullName evidence="1 7">Transcriptional regulator MraZ</fullName>
    </recommendedName>
</protein>
<evidence type="ECO:0000256" key="4">
    <source>
        <dbReference type="ARBA" id="ARBA00023015"/>
    </source>
</evidence>
<dbReference type="GO" id="GO:0003700">
    <property type="term" value="F:DNA-binding transcription factor activity"/>
    <property type="evidence" value="ECO:0007669"/>
    <property type="project" value="UniProtKB-UniRule"/>
</dbReference>
<dbReference type="SUPFAM" id="SSF89447">
    <property type="entry name" value="AbrB/MazE/MraZ-like"/>
    <property type="match status" value="1"/>
</dbReference>
<dbReference type="CDD" id="cd16321">
    <property type="entry name" value="MraZ_C"/>
    <property type="match status" value="1"/>
</dbReference>
<dbReference type="Pfam" id="PF02381">
    <property type="entry name" value="MraZ"/>
    <property type="match status" value="1"/>
</dbReference>
<dbReference type="Gene3D" id="3.40.1550.20">
    <property type="entry name" value="Transcriptional regulator MraZ domain"/>
    <property type="match status" value="1"/>
</dbReference>
<dbReference type="Proteomes" id="UP000604481">
    <property type="component" value="Unassembled WGS sequence"/>
</dbReference>
<sequence length="151" mass="16524">MFSGVSTLTIDSKGRMAIPAKQRDLLAALGQTRLWLTLNLTGSNPTGSLALYTHDEWLRITAQINITPGTQGQFLKRHLIGNAEEMELDGSGRMLLSPNLRKLSGLTKAVAFVGVGNRFEIWDEERWNALNDAALTLDGDALAEMMQGIVL</sequence>
<keyword evidence="4 7" id="KW-0805">Transcription regulation</keyword>
<dbReference type="HAMAP" id="MF_01008">
    <property type="entry name" value="MraZ"/>
    <property type="match status" value="1"/>
</dbReference>
<dbReference type="CDD" id="cd16320">
    <property type="entry name" value="MraZ_N"/>
    <property type="match status" value="1"/>
</dbReference>
<dbReference type="InterPro" id="IPR038619">
    <property type="entry name" value="MraZ_sf"/>
</dbReference>
<proteinExistence type="inferred from homology"/>
<accession>A0A8J7FW31</accession>
<dbReference type="InterPro" id="IPR035644">
    <property type="entry name" value="MraZ_C"/>
</dbReference>
<evidence type="ECO:0000256" key="6">
    <source>
        <dbReference type="ARBA" id="ARBA00023163"/>
    </source>
</evidence>
<keyword evidence="5 7" id="KW-0238">DNA-binding</keyword>
<dbReference type="PANTHER" id="PTHR34701">
    <property type="entry name" value="TRANSCRIPTIONAL REGULATOR MRAZ"/>
    <property type="match status" value="1"/>
</dbReference>
<comment type="subcellular location">
    <subcellularLocation>
        <location evidence="7">Cytoplasm</location>
        <location evidence="7">Nucleoid</location>
    </subcellularLocation>
</comment>
<keyword evidence="3" id="KW-0677">Repeat</keyword>
<dbReference type="InterPro" id="IPR020603">
    <property type="entry name" value="MraZ_dom"/>
</dbReference>
<gene>
    <name evidence="7" type="primary">mraZ</name>
    <name evidence="9" type="ORF">INR99_01675</name>
</gene>
<comment type="subunit">
    <text evidence="7">Forms oligomers.</text>
</comment>
<feature type="domain" description="SpoVT-AbrB" evidence="8">
    <location>
        <begin position="83"/>
        <end position="126"/>
    </location>
</feature>
<evidence type="ECO:0000256" key="7">
    <source>
        <dbReference type="HAMAP-Rule" id="MF_01008"/>
    </source>
</evidence>
<dbReference type="GO" id="GO:0005737">
    <property type="term" value="C:cytoplasm"/>
    <property type="evidence" value="ECO:0007669"/>
    <property type="project" value="UniProtKB-UniRule"/>
</dbReference>
<dbReference type="GO" id="GO:0009295">
    <property type="term" value="C:nucleoid"/>
    <property type="evidence" value="ECO:0007669"/>
    <property type="project" value="UniProtKB-SubCell"/>
</dbReference>
<dbReference type="PROSITE" id="PS51740">
    <property type="entry name" value="SPOVT_ABRB"/>
    <property type="match status" value="2"/>
</dbReference>
<dbReference type="GO" id="GO:0000976">
    <property type="term" value="F:transcription cis-regulatory region binding"/>
    <property type="evidence" value="ECO:0007669"/>
    <property type="project" value="TreeGrafter"/>
</dbReference>
<dbReference type="GO" id="GO:2000143">
    <property type="term" value="P:negative regulation of DNA-templated transcription initiation"/>
    <property type="evidence" value="ECO:0007669"/>
    <property type="project" value="TreeGrafter"/>
</dbReference>
<dbReference type="RefSeq" id="WP_194114552.1">
    <property type="nucleotide sequence ID" value="NZ_JADFUA010000001.1"/>
</dbReference>
<dbReference type="InterPro" id="IPR007159">
    <property type="entry name" value="SpoVT-AbrB_dom"/>
</dbReference>
<name>A0A8J7FW31_9NEIS</name>
<dbReference type="InterPro" id="IPR037914">
    <property type="entry name" value="SpoVT-AbrB_sf"/>
</dbReference>
<organism evidence="9 10">
    <name type="scientific">Chitinilyticum piscinae</name>
    <dbReference type="NCBI Taxonomy" id="2866724"/>
    <lineage>
        <taxon>Bacteria</taxon>
        <taxon>Pseudomonadati</taxon>
        <taxon>Pseudomonadota</taxon>
        <taxon>Betaproteobacteria</taxon>
        <taxon>Neisseriales</taxon>
        <taxon>Chitinibacteraceae</taxon>
        <taxon>Chitinilyticum</taxon>
    </lineage>
</organism>
<evidence type="ECO:0000259" key="8">
    <source>
        <dbReference type="PROSITE" id="PS51740"/>
    </source>
</evidence>
<dbReference type="InterPro" id="IPR035642">
    <property type="entry name" value="MraZ_N"/>
</dbReference>
<evidence type="ECO:0000256" key="3">
    <source>
        <dbReference type="ARBA" id="ARBA00022737"/>
    </source>
</evidence>
<dbReference type="AlphaFoldDB" id="A0A8J7FW31"/>